<keyword evidence="4" id="KW-1185">Reference proteome</keyword>
<reference evidence="3 5" key="2">
    <citation type="submission" date="2019-03" db="EMBL/GenBank/DDBJ databases">
        <title>Genomic Encyclopedia of Type Strains, Phase IV (KMG-IV): sequencing the most valuable type-strain genomes for metagenomic binning, comparative biology and taxonomic classification.</title>
        <authorList>
            <person name="Goeker M."/>
        </authorList>
    </citation>
    <scope>NUCLEOTIDE SEQUENCE [LARGE SCALE GENOMIC DNA]</scope>
    <source>
        <strain evidence="3 5">DSM 101483</strain>
    </source>
</reference>
<dbReference type="CDD" id="cd13399">
    <property type="entry name" value="Slt35-like"/>
    <property type="match status" value="1"/>
</dbReference>
<dbReference type="GO" id="GO:0008933">
    <property type="term" value="F:peptidoglycan lytic transglycosylase activity"/>
    <property type="evidence" value="ECO:0007669"/>
    <property type="project" value="TreeGrafter"/>
</dbReference>
<dbReference type="InterPro" id="IPR043426">
    <property type="entry name" value="MltB-like"/>
</dbReference>
<dbReference type="SUPFAM" id="SSF53955">
    <property type="entry name" value="Lysozyme-like"/>
    <property type="match status" value="1"/>
</dbReference>
<proteinExistence type="predicted"/>
<evidence type="ECO:0000313" key="3">
    <source>
        <dbReference type="EMBL" id="TDT89952.1"/>
    </source>
</evidence>
<evidence type="ECO:0000313" key="4">
    <source>
        <dbReference type="Proteomes" id="UP000055611"/>
    </source>
</evidence>
<dbReference type="Pfam" id="PF13406">
    <property type="entry name" value="SLT_2"/>
    <property type="match status" value="1"/>
</dbReference>
<name>A0A126QPB2_9BACT</name>
<dbReference type="PANTHER" id="PTHR30163">
    <property type="entry name" value="MEMBRANE-BOUND LYTIC MUREIN TRANSGLYCOSYLASE B"/>
    <property type="match status" value="1"/>
</dbReference>
<dbReference type="EMBL" id="CP014206">
    <property type="protein sequence ID" value="AMK11548.1"/>
    <property type="molecule type" value="Genomic_DNA"/>
</dbReference>
<dbReference type="Gene3D" id="1.10.8.350">
    <property type="entry name" value="Bacterial muramidase"/>
    <property type="match status" value="1"/>
</dbReference>
<dbReference type="Proteomes" id="UP000055611">
    <property type="component" value="Chromosome"/>
</dbReference>
<dbReference type="InterPro" id="IPR031304">
    <property type="entry name" value="SLT_2"/>
</dbReference>
<reference evidence="2 4" key="1">
    <citation type="journal article" date="2016" name="Front. Microbiol.">
        <title>Genome Sequence of the Piezophilic, Mesophilic Sulfate-Reducing Bacterium Desulfovibrio indicus J2T.</title>
        <authorList>
            <person name="Cao J."/>
            <person name="Maignien L."/>
            <person name="Shao Z."/>
            <person name="Alain K."/>
            <person name="Jebbar M."/>
        </authorList>
    </citation>
    <scope>NUCLEOTIDE SEQUENCE [LARGE SCALE GENOMIC DNA]</scope>
    <source>
        <strain evidence="2 4">J2</strain>
    </source>
</reference>
<dbReference type="InterPro" id="IPR023346">
    <property type="entry name" value="Lysozyme-like_dom_sf"/>
</dbReference>
<accession>A0A126QPB2</accession>
<sequence length="318" mass="35745">MSPWTESDSRHTDRTKRAAIATALAAVFLFVLALAGAAFAGSLWDPLVDRLAADGFDRRKTAYLFSSPDLEFSPEIMARKMNVLLNTRLSTREPGPPPEPEVMDRYLNPLLIAGAYAFYREHRADFVVIHEEYGVPGEVLTALMLLETRLGMTTGDYNAFTILASMALARDFSLIEDRIERTDIKAETRAWLVRRTEEKGDWAYEELKALIRYARGNNQDPLSIPSSVYGAIGLCQFMPTSVGHYGRDGSGDGRIDLFETRDALHSMANYVASHGWKDSLTWEQKLRVIYRYNHSESYAMTVLAVAEKIAKTRELFGG</sequence>
<dbReference type="Gene3D" id="1.10.530.10">
    <property type="match status" value="1"/>
</dbReference>
<evidence type="ECO:0000259" key="1">
    <source>
        <dbReference type="Pfam" id="PF13406"/>
    </source>
</evidence>
<feature type="domain" description="Transglycosylase SLT" evidence="1">
    <location>
        <begin position="99"/>
        <end position="287"/>
    </location>
</feature>
<gene>
    <name evidence="2" type="ORF">AWY79_10675</name>
    <name evidence="3" type="ORF">EDC59_103251</name>
</gene>
<dbReference type="KEGG" id="dej:AWY79_10675"/>
<protein>
    <submittedName>
        <fullName evidence="2 3">Murein transglycosylase</fullName>
    </submittedName>
</protein>
<dbReference type="Proteomes" id="UP000295506">
    <property type="component" value="Unassembled WGS sequence"/>
</dbReference>
<dbReference type="RefSeq" id="WP_066803460.1">
    <property type="nucleotide sequence ID" value="NZ_SOBK01000003.1"/>
</dbReference>
<organism evidence="3 5">
    <name type="scientific">Pseudodesulfovibrio indicus</name>
    <dbReference type="NCBI Taxonomy" id="1716143"/>
    <lineage>
        <taxon>Bacteria</taxon>
        <taxon>Pseudomonadati</taxon>
        <taxon>Thermodesulfobacteriota</taxon>
        <taxon>Desulfovibrionia</taxon>
        <taxon>Desulfovibrionales</taxon>
        <taxon>Desulfovibrionaceae</taxon>
    </lineage>
</organism>
<dbReference type="GO" id="GO:0009253">
    <property type="term" value="P:peptidoglycan catabolic process"/>
    <property type="evidence" value="ECO:0007669"/>
    <property type="project" value="TreeGrafter"/>
</dbReference>
<dbReference type="AlphaFoldDB" id="A0A126QPB2"/>
<dbReference type="PANTHER" id="PTHR30163:SF8">
    <property type="entry name" value="LYTIC MUREIN TRANSGLYCOSYLASE"/>
    <property type="match status" value="1"/>
</dbReference>
<evidence type="ECO:0000313" key="2">
    <source>
        <dbReference type="EMBL" id="AMK11548.1"/>
    </source>
</evidence>
<evidence type="ECO:0000313" key="5">
    <source>
        <dbReference type="Proteomes" id="UP000295506"/>
    </source>
</evidence>
<dbReference type="EMBL" id="SOBK01000003">
    <property type="protein sequence ID" value="TDT89952.1"/>
    <property type="molecule type" value="Genomic_DNA"/>
</dbReference>